<protein>
    <recommendedName>
        <fullName evidence="4">beta-glucosidase</fullName>
        <ecNumber evidence="4">3.2.1.21</ecNumber>
    </recommendedName>
</protein>
<evidence type="ECO:0000256" key="4">
    <source>
        <dbReference type="ARBA" id="ARBA00012744"/>
    </source>
</evidence>
<dbReference type="InterPro" id="IPR013783">
    <property type="entry name" value="Ig-like_fold"/>
</dbReference>
<evidence type="ECO:0000313" key="12">
    <source>
        <dbReference type="EMBL" id="KAG5759974.1"/>
    </source>
</evidence>
<reference evidence="12" key="1">
    <citation type="journal article" date="2020" name="bioRxiv">
        <title>Historical genomics reveals the evolutionary mechanisms behind multiple outbreaks of the host-specific coffee wilt pathogen Fusarium xylarioides.</title>
        <authorList>
            <person name="Peck D."/>
            <person name="Nowell R.W."/>
            <person name="Flood J."/>
            <person name="Ryan M.J."/>
            <person name="Barraclough T.G."/>
        </authorList>
    </citation>
    <scope>NUCLEOTIDE SEQUENCE</scope>
    <source>
        <strain evidence="12">IMI 127659i</strain>
    </source>
</reference>
<proteinExistence type="inferred from homology"/>
<dbReference type="EC" id="3.2.1.21" evidence="4"/>
<dbReference type="PANTHER" id="PTHR42715">
    <property type="entry name" value="BETA-GLUCOSIDASE"/>
    <property type="match status" value="1"/>
</dbReference>
<dbReference type="InterPro" id="IPR002772">
    <property type="entry name" value="Glyco_hydro_3_C"/>
</dbReference>
<dbReference type="GO" id="GO:0005576">
    <property type="term" value="C:extracellular region"/>
    <property type="evidence" value="ECO:0007669"/>
    <property type="project" value="UniProtKB-SubCell"/>
</dbReference>
<keyword evidence="13" id="KW-1185">Reference proteome</keyword>
<evidence type="ECO:0000256" key="1">
    <source>
        <dbReference type="ARBA" id="ARBA00000448"/>
    </source>
</evidence>
<evidence type="ECO:0000313" key="13">
    <source>
        <dbReference type="Proteomes" id="UP000750502"/>
    </source>
</evidence>
<evidence type="ECO:0000256" key="10">
    <source>
        <dbReference type="ARBA" id="ARBA00023295"/>
    </source>
</evidence>
<dbReference type="EMBL" id="JADFTT010000591">
    <property type="protein sequence ID" value="KAG5759974.1"/>
    <property type="molecule type" value="Genomic_DNA"/>
</dbReference>
<dbReference type="Pfam" id="PF01915">
    <property type="entry name" value="Glyco_hydro_3_C"/>
    <property type="match status" value="1"/>
</dbReference>
<feature type="domain" description="Fibronectin type III-like" evidence="11">
    <location>
        <begin position="315"/>
        <end position="381"/>
    </location>
</feature>
<evidence type="ECO:0000256" key="5">
    <source>
        <dbReference type="ARBA" id="ARBA00022525"/>
    </source>
</evidence>
<evidence type="ECO:0000256" key="6">
    <source>
        <dbReference type="ARBA" id="ARBA00022729"/>
    </source>
</evidence>
<dbReference type="SMART" id="SM01217">
    <property type="entry name" value="Fn3_like"/>
    <property type="match status" value="1"/>
</dbReference>
<gene>
    <name evidence="12" type="ORF">H9Q72_011904</name>
</gene>
<evidence type="ECO:0000256" key="9">
    <source>
        <dbReference type="ARBA" id="ARBA00023277"/>
    </source>
</evidence>
<dbReference type="SUPFAM" id="SSF52279">
    <property type="entry name" value="Beta-D-glucan exohydrolase, C-terminal domain"/>
    <property type="match status" value="1"/>
</dbReference>
<keyword evidence="8" id="KW-0136">Cellulose degradation</keyword>
<dbReference type="AlphaFoldDB" id="A0A9P7L0Z8"/>
<keyword evidence="7" id="KW-0378">Hydrolase</keyword>
<dbReference type="PANTHER" id="PTHR42715:SF5">
    <property type="entry name" value="BETA-GLUCOSIDASE M-RELATED"/>
    <property type="match status" value="1"/>
</dbReference>
<keyword evidence="8" id="KW-0624">Polysaccharide degradation</keyword>
<evidence type="ECO:0000256" key="2">
    <source>
        <dbReference type="ARBA" id="ARBA00004613"/>
    </source>
</evidence>
<keyword evidence="6" id="KW-0732">Signal</keyword>
<dbReference type="GO" id="GO:0030245">
    <property type="term" value="P:cellulose catabolic process"/>
    <property type="evidence" value="ECO:0007669"/>
    <property type="project" value="UniProtKB-KW"/>
</dbReference>
<dbReference type="GO" id="GO:0008422">
    <property type="term" value="F:beta-glucosidase activity"/>
    <property type="evidence" value="ECO:0007669"/>
    <property type="project" value="UniProtKB-EC"/>
</dbReference>
<dbReference type="OrthoDB" id="416222at2759"/>
<comment type="subcellular location">
    <subcellularLocation>
        <location evidence="2">Secreted</location>
    </subcellularLocation>
</comment>
<evidence type="ECO:0000259" key="11">
    <source>
        <dbReference type="SMART" id="SM01217"/>
    </source>
</evidence>
<comment type="catalytic activity">
    <reaction evidence="1">
        <text>Hydrolysis of terminal, non-reducing beta-D-glucosyl residues with release of beta-D-glucose.</text>
        <dbReference type="EC" id="3.2.1.21"/>
    </reaction>
</comment>
<accession>A0A9P7L0Z8</accession>
<evidence type="ECO:0000256" key="8">
    <source>
        <dbReference type="ARBA" id="ARBA00023001"/>
    </source>
</evidence>
<evidence type="ECO:0000256" key="3">
    <source>
        <dbReference type="ARBA" id="ARBA00005336"/>
    </source>
</evidence>
<keyword evidence="9" id="KW-0119">Carbohydrate metabolism</keyword>
<dbReference type="InterPro" id="IPR050288">
    <property type="entry name" value="Cellulose_deg_GH3"/>
</dbReference>
<organism evidence="12 13">
    <name type="scientific">Fusarium xylarioides</name>
    <dbReference type="NCBI Taxonomy" id="221167"/>
    <lineage>
        <taxon>Eukaryota</taxon>
        <taxon>Fungi</taxon>
        <taxon>Dikarya</taxon>
        <taxon>Ascomycota</taxon>
        <taxon>Pezizomycotina</taxon>
        <taxon>Sordariomycetes</taxon>
        <taxon>Hypocreomycetidae</taxon>
        <taxon>Hypocreales</taxon>
        <taxon>Nectriaceae</taxon>
        <taxon>Fusarium</taxon>
        <taxon>Fusarium fujikuroi species complex</taxon>
    </lineage>
</organism>
<sequence length="392" mass="42954">MQTVYRYSAKNPDQNGFVGLPNAPGVSLWSFGLECVADPTNSFLALAGGSPSPADIAPNGTIVSGGDSGATSQSLVISPFDALVQRAYEDNTQLFWDFSKFPMAPNPETDACLVIGNAWSSEGSDQPNLRDDYTDGLIKIIAVNFSNTIVVFHNAGTRLVDQWIDHPNVTALIFGHLPGQDSGKALVDILYGKVNPSGKLPYTVAKNESDYGHLLAPDVPKGSYLNFPQSNFTEGVYVDYRHFDKLNIEPRYEFGFGLSYTTYKYKNLKIDKLYGPRISAYPTGPVMEGGQADLWDTLVKVTAKVTNAGRMDRAEAAQLYIGIPGAPLKQLRGITKPFIKAGKTTRVHFELTRRDLSVWDTVKQKWLLQKGDYAIFVGASSRILPLKGKLTI</sequence>
<reference evidence="12" key="2">
    <citation type="submission" date="2020-10" db="EMBL/GenBank/DDBJ databases">
        <authorList>
            <person name="Peck L.D."/>
            <person name="Nowell R.W."/>
            <person name="Flood J."/>
            <person name="Ryan M.J."/>
            <person name="Barraclough T.G."/>
        </authorList>
    </citation>
    <scope>NUCLEOTIDE SEQUENCE</scope>
    <source>
        <strain evidence="12">IMI 127659i</strain>
    </source>
</reference>
<name>A0A9P7L0Z8_9HYPO</name>
<comment type="similarity">
    <text evidence="3">Belongs to the glycosyl hydrolase 3 family.</text>
</comment>
<comment type="caution">
    <text evidence="12">The sequence shown here is derived from an EMBL/GenBank/DDBJ whole genome shotgun (WGS) entry which is preliminary data.</text>
</comment>
<keyword evidence="5" id="KW-0964">Secreted</keyword>
<keyword evidence="10" id="KW-0326">Glycosidase</keyword>
<dbReference type="Proteomes" id="UP000750502">
    <property type="component" value="Unassembled WGS sequence"/>
</dbReference>
<dbReference type="Gene3D" id="2.60.40.10">
    <property type="entry name" value="Immunoglobulins"/>
    <property type="match status" value="1"/>
</dbReference>
<dbReference type="InterPro" id="IPR036881">
    <property type="entry name" value="Glyco_hydro_3_C_sf"/>
</dbReference>
<evidence type="ECO:0000256" key="7">
    <source>
        <dbReference type="ARBA" id="ARBA00022801"/>
    </source>
</evidence>
<dbReference type="Gene3D" id="3.40.50.1700">
    <property type="entry name" value="Glycoside hydrolase family 3 C-terminal domain"/>
    <property type="match status" value="1"/>
</dbReference>
<dbReference type="InterPro" id="IPR026891">
    <property type="entry name" value="Fn3-like"/>
</dbReference>
<dbReference type="Pfam" id="PF14310">
    <property type="entry name" value="Fn3-like"/>
    <property type="match status" value="1"/>
</dbReference>